<dbReference type="PROSITE" id="PS50302">
    <property type="entry name" value="PUM"/>
    <property type="match status" value="6"/>
</dbReference>
<evidence type="ECO:0000256" key="3">
    <source>
        <dbReference type="SAM" id="MobiDB-lite"/>
    </source>
</evidence>
<name>A0A9K3PQH9_9STRA</name>
<feature type="compositionally biased region" description="Polar residues" evidence="3">
    <location>
        <begin position="51"/>
        <end position="75"/>
    </location>
</feature>
<evidence type="ECO:0000256" key="1">
    <source>
        <dbReference type="ARBA" id="ARBA00022737"/>
    </source>
</evidence>
<dbReference type="PANTHER" id="PTHR12537">
    <property type="entry name" value="RNA BINDING PROTEIN PUMILIO-RELATED"/>
    <property type="match status" value="1"/>
</dbReference>
<feature type="repeat" description="Pumilio" evidence="2">
    <location>
        <begin position="840"/>
        <end position="876"/>
    </location>
</feature>
<dbReference type="InterPro" id="IPR033133">
    <property type="entry name" value="PUM-HD"/>
</dbReference>
<feature type="repeat" description="Pumilio" evidence="2">
    <location>
        <begin position="804"/>
        <end position="839"/>
    </location>
</feature>
<feature type="region of interest" description="Disordered" evidence="3">
    <location>
        <begin position="482"/>
        <end position="590"/>
    </location>
</feature>
<evidence type="ECO:0000313" key="5">
    <source>
        <dbReference type="EMBL" id="KAG7355571.1"/>
    </source>
</evidence>
<dbReference type="Proteomes" id="UP000693970">
    <property type="component" value="Unassembled WGS sequence"/>
</dbReference>
<feature type="repeat" description="Pumilio" evidence="2">
    <location>
        <begin position="717"/>
        <end position="752"/>
    </location>
</feature>
<dbReference type="OrthoDB" id="668540at2759"/>
<dbReference type="AlphaFoldDB" id="A0A9K3PQH9"/>
<dbReference type="EMBL" id="JAGRRH010000015">
    <property type="protein sequence ID" value="KAG7355571.1"/>
    <property type="molecule type" value="Genomic_DNA"/>
</dbReference>
<dbReference type="GO" id="GO:0005737">
    <property type="term" value="C:cytoplasm"/>
    <property type="evidence" value="ECO:0007669"/>
    <property type="project" value="TreeGrafter"/>
</dbReference>
<dbReference type="InterPro" id="IPR033712">
    <property type="entry name" value="Pumilio_RNA-bd"/>
</dbReference>
<dbReference type="InterPro" id="IPR001313">
    <property type="entry name" value="Pumilio_RNA-bd_rpt"/>
</dbReference>
<comment type="caution">
    <text evidence="5">The sequence shown here is derived from an EMBL/GenBank/DDBJ whole genome shotgun (WGS) entry which is preliminary data.</text>
</comment>
<gene>
    <name evidence="5" type="ORF">IV203_000257</name>
</gene>
<feature type="compositionally biased region" description="Basic and acidic residues" evidence="3">
    <location>
        <begin position="1"/>
        <end position="18"/>
    </location>
</feature>
<organism evidence="5 6">
    <name type="scientific">Nitzschia inconspicua</name>
    <dbReference type="NCBI Taxonomy" id="303405"/>
    <lineage>
        <taxon>Eukaryota</taxon>
        <taxon>Sar</taxon>
        <taxon>Stramenopiles</taxon>
        <taxon>Ochrophyta</taxon>
        <taxon>Bacillariophyta</taxon>
        <taxon>Bacillariophyceae</taxon>
        <taxon>Bacillariophycidae</taxon>
        <taxon>Bacillariales</taxon>
        <taxon>Bacillariaceae</taxon>
        <taxon>Nitzschia</taxon>
    </lineage>
</organism>
<feature type="region of interest" description="Disordered" evidence="3">
    <location>
        <begin position="330"/>
        <end position="393"/>
    </location>
</feature>
<dbReference type="GO" id="GO:0003729">
    <property type="term" value="F:mRNA binding"/>
    <property type="evidence" value="ECO:0007669"/>
    <property type="project" value="TreeGrafter"/>
</dbReference>
<feature type="domain" description="PUM-HD" evidence="4">
    <location>
        <begin position="588"/>
        <end position="954"/>
    </location>
</feature>
<feature type="compositionally biased region" description="Gly residues" evidence="3">
    <location>
        <begin position="482"/>
        <end position="491"/>
    </location>
</feature>
<keyword evidence="6" id="KW-1185">Reference proteome</keyword>
<dbReference type="SMART" id="SM00025">
    <property type="entry name" value="Pumilio"/>
    <property type="match status" value="8"/>
</dbReference>
<reference evidence="5" key="2">
    <citation type="submission" date="2021-04" db="EMBL/GenBank/DDBJ databases">
        <authorList>
            <person name="Podell S."/>
        </authorList>
    </citation>
    <scope>NUCLEOTIDE SEQUENCE</scope>
    <source>
        <strain evidence="5">Hildebrandi</strain>
    </source>
</reference>
<evidence type="ECO:0000256" key="2">
    <source>
        <dbReference type="PROSITE-ProRule" id="PRU00317"/>
    </source>
</evidence>
<sequence length="954" mass="106119">METPWKTDFHYRQEDYDVRSTSAPPPETSFLFSGGESTRYNHHHERLDSLLGSSFTGSDDQTFGTPYRGSNNSSVRHQDPPFGTDSPYSSSSRRSPAPPGFAASDYLSSSLESRNKQIVSPNISRQFPEPDPRNLLGSFDRRFIGENLVRSQSAAPTFDGGMSMGPPPGLARRETPLVSNRSSGSSTMVTTQRDSYLDASVDRSHILQLGQRRPASTGVIGGNQTSSSTVLHSLGLGSGTGAVRPAAKTLMDLIQEDFPPETPSLDAGDFYGNNFQRENAYTLERPRTTSPLSSQYNSLRSDHYLYPGQDDGELLDNSLEQLRLKNRDESSYLGQNGFARQRPSPQYPSVERLSAPGQGVGMYSPMTLHPPTSRTPQPLRNGHQQQQQQHQLQDHLTYEQTNSHFGGHPTQPVQSHIHAHVLPSGHTVFINSSSPQPYQGYATIQYHPHSQQHHMIHQTGSNGISRQPNEQFISVVPIQGGGHLQGGGPGGTYTYWQPPDGQPSGPQIVTILPPGAGGMPNVESHIGTCPSGTPTSQKQRHQNQQRNQSHGGRGKDRAGKGRKNGGTNPGRKNAAAESKHPATNGHTQSLSLLDEYKSKKNNREWTVIDIQGHVVEFCKDQNGSRFVQQRLELGSDEEKEIVILEALPMIDQLRNDVFGNYVVQKLFDFGSDKMKHDLRDTLTGEMVSLSMQMYGCRVIQKALEQLDDGDLPGILSELHNNVLNLIHDQNGNHVIQKCIEVMCEKARHAVQPSQSALFTEQIDFIFDDVLHNVASLSCHPYGCRVLQRILEFSEDPKKGLILDEIIKCKRTLLDDQYGNYVIQHVLQFGRTEDRDKVLDMVVENGLLKLSRQKFASNVVEKLLKYGNAEQRRAVVRQMLRLVNEKTGTFIEEGEHGTSFVLLMVRDAYANYVVQTTLDVIPDSEEKTNLLQELSTHSPELKNYTFAKHILAKIS</sequence>
<protein>
    <submittedName>
        <fullName evidence="5">Pumilio-family RNA binding repeat protein</fullName>
    </submittedName>
</protein>
<feature type="repeat" description="Pumilio" evidence="2">
    <location>
        <begin position="768"/>
        <end position="803"/>
    </location>
</feature>
<feature type="compositionally biased region" description="Low complexity" evidence="3">
    <location>
        <begin position="86"/>
        <end position="104"/>
    </location>
</feature>
<evidence type="ECO:0000259" key="4">
    <source>
        <dbReference type="PROSITE" id="PS50303"/>
    </source>
</evidence>
<dbReference type="GO" id="GO:0010608">
    <property type="term" value="P:post-transcriptional regulation of gene expression"/>
    <property type="evidence" value="ECO:0007669"/>
    <property type="project" value="TreeGrafter"/>
</dbReference>
<feature type="region of interest" description="Disordered" evidence="3">
    <location>
        <begin position="1"/>
        <end position="37"/>
    </location>
</feature>
<dbReference type="CDD" id="cd07920">
    <property type="entry name" value="Pumilio"/>
    <property type="match status" value="1"/>
</dbReference>
<feature type="repeat" description="Pumilio" evidence="2">
    <location>
        <begin position="609"/>
        <end position="645"/>
    </location>
</feature>
<dbReference type="PANTHER" id="PTHR12537:SF12">
    <property type="entry name" value="MATERNAL PROTEIN PUMILIO"/>
    <property type="match status" value="1"/>
</dbReference>
<feature type="region of interest" description="Disordered" evidence="3">
    <location>
        <begin position="50"/>
        <end position="113"/>
    </location>
</feature>
<feature type="repeat" description="Pumilio" evidence="2">
    <location>
        <begin position="681"/>
        <end position="716"/>
    </location>
</feature>
<reference evidence="5" key="1">
    <citation type="journal article" date="2021" name="Sci. Rep.">
        <title>Diploid genomic architecture of Nitzschia inconspicua, an elite biomass production diatom.</title>
        <authorList>
            <person name="Oliver A."/>
            <person name="Podell S."/>
            <person name="Pinowska A."/>
            <person name="Traller J.C."/>
            <person name="Smith S.R."/>
            <person name="McClure R."/>
            <person name="Beliaev A."/>
            <person name="Bohutskyi P."/>
            <person name="Hill E.A."/>
            <person name="Rabines A."/>
            <person name="Zheng H."/>
            <person name="Allen L.Z."/>
            <person name="Kuo A."/>
            <person name="Grigoriev I.V."/>
            <person name="Allen A.E."/>
            <person name="Hazlebeck D."/>
            <person name="Allen E.E."/>
        </authorList>
    </citation>
    <scope>NUCLEOTIDE SEQUENCE</scope>
    <source>
        <strain evidence="5">Hildebrandi</strain>
    </source>
</reference>
<accession>A0A9K3PQH9</accession>
<evidence type="ECO:0000313" key="6">
    <source>
        <dbReference type="Proteomes" id="UP000693970"/>
    </source>
</evidence>
<keyword evidence="1" id="KW-0677">Repeat</keyword>
<dbReference type="PROSITE" id="PS50303">
    <property type="entry name" value="PUM_HD"/>
    <property type="match status" value="1"/>
</dbReference>
<dbReference type="Pfam" id="PF00806">
    <property type="entry name" value="PUF"/>
    <property type="match status" value="8"/>
</dbReference>
<proteinExistence type="predicted"/>